<dbReference type="EMBL" id="JAGKQM010000017">
    <property type="protein sequence ID" value="KAH0869315.1"/>
    <property type="molecule type" value="Genomic_DNA"/>
</dbReference>
<protein>
    <submittedName>
        <fullName evidence="2">Uncharacterized protein</fullName>
    </submittedName>
</protein>
<proteinExistence type="predicted"/>
<evidence type="ECO:0000313" key="3">
    <source>
        <dbReference type="Proteomes" id="UP000824890"/>
    </source>
</evidence>
<reference evidence="2 3" key="1">
    <citation type="submission" date="2021-05" db="EMBL/GenBank/DDBJ databases">
        <title>Genome Assembly of Synthetic Allotetraploid Brassica napus Reveals Homoeologous Exchanges between Subgenomes.</title>
        <authorList>
            <person name="Davis J.T."/>
        </authorList>
    </citation>
    <scope>NUCLEOTIDE SEQUENCE [LARGE SCALE GENOMIC DNA]</scope>
    <source>
        <strain evidence="3">cv. Da-Ae</strain>
        <tissue evidence="2">Seedling</tissue>
    </source>
</reference>
<comment type="caution">
    <text evidence="2">The sequence shown here is derived from an EMBL/GenBank/DDBJ whole genome shotgun (WGS) entry which is preliminary data.</text>
</comment>
<name>A0ABQ7YM68_BRANA</name>
<feature type="region of interest" description="Disordered" evidence="1">
    <location>
        <begin position="203"/>
        <end position="227"/>
    </location>
</feature>
<organism evidence="2 3">
    <name type="scientific">Brassica napus</name>
    <name type="common">Rape</name>
    <dbReference type="NCBI Taxonomy" id="3708"/>
    <lineage>
        <taxon>Eukaryota</taxon>
        <taxon>Viridiplantae</taxon>
        <taxon>Streptophyta</taxon>
        <taxon>Embryophyta</taxon>
        <taxon>Tracheophyta</taxon>
        <taxon>Spermatophyta</taxon>
        <taxon>Magnoliopsida</taxon>
        <taxon>eudicotyledons</taxon>
        <taxon>Gunneridae</taxon>
        <taxon>Pentapetalae</taxon>
        <taxon>rosids</taxon>
        <taxon>malvids</taxon>
        <taxon>Brassicales</taxon>
        <taxon>Brassicaceae</taxon>
        <taxon>Brassiceae</taxon>
        <taxon>Brassica</taxon>
    </lineage>
</organism>
<keyword evidence="3" id="KW-1185">Reference proteome</keyword>
<sequence length="425" mass="48218">MWQNFIDHTKVETLTIGEIYAFLKHEAVQVAYFDCFATIDDADHKGWWYCDEISVYEATFVLLGPEPNRELMGANHEMPAPQCLVDTFGQTHKFRKSNLTQLMKQHMLLECNSILPWMEPAAQGLQLSQVHPSRRVTCRRQIDKTKSDKSSEKGDSEFKTNLECIKKAFPTKSDSWRIVTQGEVKRQPSPTRTIKLFSIASSGPVQTAPQDNKPVNKLKQSLGKRPEKTSPFIERRHGCKVLFSVEEEVETVSKHGVSTETIFIKERYNNNRITKTLMNPSEILKLFTQTHTSEVNRIGQAHKLSTLGLETTIRFTGDGEYLGDTPKVEMGGEETGTSNGGDGCSPEQAVETQQIFSETQRRLPNRYTFKMNKVVADRGALKLHRHRDFSPESLVNDGIPTTQAFKMPETMDEGRDCDGRRSGIR</sequence>
<feature type="region of interest" description="Disordered" evidence="1">
    <location>
        <begin position="136"/>
        <end position="156"/>
    </location>
</feature>
<evidence type="ECO:0000313" key="2">
    <source>
        <dbReference type="EMBL" id="KAH0869315.1"/>
    </source>
</evidence>
<gene>
    <name evidence="2" type="ORF">HID58_076337</name>
</gene>
<accession>A0ABQ7YM68</accession>
<dbReference type="Proteomes" id="UP000824890">
    <property type="component" value="Unassembled WGS sequence"/>
</dbReference>
<feature type="compositionally biased region" description="Basic and acidic residues" evidence="1">
    <location>
        <begin position="140"/>
        <end position="156"/>
    </location>
</feature>
<evidence type="ECO:0000256" key="1">
    <source>
        <dbReference type="SAM" id="MobiDB-lite"/>
    </source>
</evidence>